<dbReference type="Pfam" id="PF16326">
    <property type="entry name" value="ABC_tran_CTD"/>
    <property type="match status" value="1"/>
</dbReference>
<dbReference type="Pfam" id="PF00005">
    <property type="entry name" value="ABC_tran"/>
    <property type="match status" value="2"/>
</dbReference>
<dbReference type="Gene3D" id="3.40.50.300">
    <property type="entry name" value="P-loop containing nucleotide triphosphate hydrolases"/>
    <property type="match status" value="2"/>
</dbReference>
<feature type="coiled-coil region" evidence="3">
    <location>
        <begin position="249"/>
        <end position="279"/>
    </location>
</feature>
<keyword evidence="2 5" id="KW-0067">ATP-binding</keyword>
<gene>
    <name evidence="5" type="ORF">J2S00_003253</name>
</gene>
<evidence type="ECO:0000256" key="3">
    <source>
        <dbReference type="SAM" id="Coils"/>
    </source>
</evidence>
<dbReference type="SMART" id="SM00382">
    <property type="entry name" value="AAA"/>
    <property type="match status" value="2"/>
</dbReference>
<dbReference type="InterPro" id="IPR017871">
    <property type="entry name" value="ABC_transporter-like_CS"/>
</dbReference>
<organism evidence="5 6">
    <name type="scientific">Caldalkalibacillus uzonensis</name>
    <dbReference type="NCBI Taxonomy" id="353224"/>
    <lineage>
        <taxon>Bacteria</taxon>
        <taxon>Bacillati</taxon>
        <taxon>Bacillota</taxon>
        <taxon>Bacilli</taxon>
        <taxon>Bacillales</taxon>
        <taxon>Bacillaceae</taxon>
        <taxon>Caldalkalibacillus</taxon>
    </lineage>
</organism>
<dbReference type="PROSITE" id="PS00211">
    <property type="entry name" value="ABC_TRANSPORTER_1"/>
    <property type="match status" value="2"/>
</dbReference>
<protein>
    <submittedName>
        <fullName evidence="5">ATP-binding cassette subfamily F protein 3</fullName>
    </submittedName>
</protein>
<dbReference type="InterPro" id="IPR032781">
    <property type="entry name" value="ABC_tran_Xtn"/>
</dbReference>
<evidence type="ECO:0000259" key="4">
    <source>
        <dbReference type="PROSITE" id="PS50893"/>
    </source>
</evidence>
<keyword evidence="6" id="KW-1185">Reference proteome</keyword>
<reference evidence="5 6" key="1">
    <citation type="submission" date="2023-07" db="EMBL/GenBank/DDBJ databases">
        <title>Genomic Encyclopedia of Type Strains, Phase IV (KMG-IV): sequencing the most valuable type-strain genomes for metagenomic binning, comparative biology and taxonomic classification.</title>
        <authorList>
            <person name="Goeker M."/>
        </authorList>
    </citation>
    <scope>NUCLEOTIDE SEQUENCE [LARGE SCALE GENOMIC DNA]</scope>
    <source>
        <strain evidence="5 6">DSM 17740</strain>
    </source>
</reference>
<dbReference type="SUPFAM" id="SSF52540">
    <property type="entry name" value="P-loop containing nucleoside triphosphate hydrolases"/>
    <property type="match status" value="2"/>
</dbReference>
<dbReference type="InterPro" id="IPR051309">
    <property type="entry name" value="ABCF_ATPase"/>
</dbReference>
<dbReference type="RefSeq" id="WP_307342070.1">
    <property type="nucleotide sequence ID" value="NZ_JAUSUQ010000014.1"/>
</dbReference>
<dbReference type="InterPro" id="IPR032524">
    <property type="entry name" value="ABC_tran_C"/>
</dbReference>
<evidence type="ECO:0000256" key="2">
    <source>
        <dbReference type="ARBA" id="ARBA00022840"/>
    </source>
</evidence>
<dbReference type="PROSITE" id="PS50893">
    <property type="entry name" value="ABC_TRANSPORTER_2"/>
    <property type="match status" value="2"/>
</dbReference>
<evidence type="ECO:0000313" key="6">
    <source>
        <dbReference type="Proteomes" id="UP001232445"/>
    </source>
</evidence>
<feature type="coiled-coil region" evidence="3">
    <location>
        <begin position="566"/>
        <end position="640"/>
    </location>
</feature>
<dbReference type="InterPro" id="IPR027417">
    <property type="entry name" value="P-loop_NTPase"/>
</dbReference>
<evidence type="ECO:0000313" key="5">
    <source>
        <dbReference type="EMBL" id="MDQ0340438.1"/>
    </source>
</evidence>
<dbReference type="EMBL" id="JAUSUQ010000014">
    <property type="protein sequence ID" value="MDQ0340438.1"/>
    <property type="molecule type" value="Genomic_DNA"/>
</dbReference>
<feature type="domain" description="ABC transporter" evidence="4">
    <location>
        <begin position="4"/>
        <end position="263"/>
    </location>
</feature>
<dbReference type="Pfam" id="PF12848">
    <property type="entry name" value="ABC_tran_Xtn"/>
    <property type="match status" value="1"/>
</dbReference>
<dbReference type="GO" id="GO:0005524">
    <property type="term" value="F:ATP binding"/>
    <property type="evidence" value="ECO:0007669"/>
    <property type="project" value="UniProtKB-KW"/>
</dbReference>
<dbReference type="InterPro" id="IPR037118">
    <property type="entry name" value="Val-tRNA_synth_C_sf"/>
</dbReference>
<accession>A0ABU0CVJ6</accession>
<dbReference type="CDD" id="cd03221">
    <property type="entry name" value="ABCF_EF-3"/>
    <property type="match status" value="2"/>
</dbReference>
<dbReference type="Gene3D" id="1.10.287.380">
    <property type="entry name" value="Valyl-tRNA synthetase, C-terminal domain"/>
    <property type="match status" value="1"/>
</dbReference>
<name>A0ABU0CVJ6_9BACI</name>
<sequence length="642" mass="74011">MRILGTHRLTKTYAGIPILTDVTIDIQAKDRIGLVGPNGAGKSTLLKILIGETSYDSGEIYHPKDVTVGYLAQNAGLVSSRSIWQEMLSVFQHLIDEERRLRHMEQLMSQGEVYQDQERYQQLLEEYSRAQDAFKAQGGYEYEAKIRNVLHGLRFAHKDYTAPVSVLSGGEKTRLALAKLLLQEPDLIMLDEPTNYLDLDTLSWLENYLSAYPGAILIVSHDRYFLDRLATVIYELDHTKITCYQGNYSAFIQQKSARLEQQLKQYRRQQQEIARAEEFIQRNIARASTSKRAQSKRKMLEKMEVVERPRTEHKTALFRFEAGRPSGYDVLKVEGLKLGYDQHHVLAQNISFSVFRADRIAVVGPNGIGKTTLLKTITGQLPRLSGTIQIGAHVKFGYFDQEHDKLHPHKTVLAEVWDDYPHLQEQEVRSLLGQFLFSGEDVNKTVSALSGGERARLALAKLMLEQANTLILDEPTNHLDIYAKEVLEEALEAFPGTIIFVSHDRYFLNRLATKVIRLTARGAEMYLGNYDYYLEKRKEQAEIEALGQQKALEQSTKPEQHNYELEKARQRELRKLKRRKEQLEGEIKQTEEMIKTLEEQLYSPDVYQDYEQAQEVQRHIDAARQTLDQLLEEWAELEEQLH</sequence>
<comment type="caution">
    <text evidence="5">The sequence shown here is derived from an EMBL/GenBank/DDBJ whole genome shotgun (WGS) entry which is preliminary data.</text>
</comment>
<keyword evidence="1" id="KW-0547">Nucleotide-binding</keyword>
<dbReference type="PANTHER" id="PTHR42855">
    <property type="entry name" value="ABC TRANSPORTER ATP-BINDING SUBUNIT"/>
    <property type="match status" value="1"/>
</dbReference>
<dbReference type="Proteomes" id="UP001232445">
    <property type="component" value="Unassembled WGS sequence"/>
</dbReference>
<dbReference type="InterPro" id="IPR003439">
    <property type="entry name" value="ABC_transporter-like_ATP-bd"/>
</dbReference>
<keyword evidence="3" id="KW-0175">Coiled coil</keyword>
<feature type="domain" description="ABC transporter" evidence="4">
    <location>
        <begin position="331"/>
        <end position="545"/>
    </location>
</feature>
<proteinExistence type="predicted"/>
<evidence type="ECO:0000256" key="1">
    <source>
        <dbReference type="ARBA" id="ARBA00022741"/>
    </source>
</evidence>
<dbReference type="PANTHER" id="PTHR42855:SF2">
    <property type="entry name" value="DRUG RESISTANCE ABC TRANSPORTER,ATP-BINDING PROTEIN"/>
    <property type="match status" value="1"/>
</dbReference>
<dbReference type="InterPro" id="IPR003593">
    <property type="entry name" value="AAA+_ATPase"/>
</dbReference>